<dbReference type="Pfam" id="PF01590">
    <property type="entry name" value="GAF"/>
    <property type="match status" value="1"/>
</dbReference>
<comment type="caution">
    <text evidence="2">The sequence shown here is derived from an EMBL/GenBank/DDBJ whole genome shotgun (WGS) entry which is preliminary data.</text>
</comment>
<evidence type="ECO:0000313" key="3">
    <source>
        <dbReference type="Proteomes" id="UP000441523"/>
    </source>
</evidence>
<protein>
    <submittedName>
        <fullName evidence="2">GAF domain-containing protein</fullName>
    </submittedName>
</protein>
<dbReference type="InterPro" id="IPR003018">
    <property type="entry name" value="GAF"/>
</dbReference>
<dbReference type="Gene3D" id="3.30.450.40">
    <property type="match status" value="1"/>
</dbReference>
<proteinExistence type="predicted"/>
<gene>
    <name evidence="2" type="ORF">F6X51_00840</name>
</gene>
<feature type="domain" description="GAF" evidence="1">
    <location>
        <begin position="9"/>
        <end position="135"/>
    </location>
</feature>
<sequence>MLESWRYIVNAVAVRLKVPVGLIMRRPGPEIEVCVVNDDPRNQHAVGWRSLLEGSGLSCEAVLREGRALRVPNARADALPWDTNPCLLEHGLLTDLGYPIRWPDGTLFGTLCVLDAREKTYSRQDRDVMGLMRDLIESNLRTLCAA</sequence>
<evidence type="ECO:0000259" key="1">
    <source>
        <dbReference type="Pfam" id="PF01590"/>
    </source>
</evidence>
<keyword evidence="3" id="KW-1185">Reference proteome</keyword>
<name>A0A6N6MZT2_9HYPH</name>
<dbReference type="EMBL" id="VZZJ01000001">
    <property type="protein sequence ID" value="KAB1076120.1"/>
    <property type="molecule type" value="Genomic_DNA"/>
</dbReference>
<dbReference type="InterPro" id="IPR029016">
    <property type="entry name" value="GAF-like_dom_sf"/>
</dbReference>
<dbReference type="AlphaFoldDB" id="A0A6N6MZT2"/>
<reference evidence="2 3" key="1">
    <citation type="submission" date="2019-09" db="EMBL/GenBank/DDBJ databases">
        <title>YIM 132548 draft genome.</title>
        <authorList>
            <person name="Jiang L."/>
        </authorList>
    </citation>
    <scope>NUCLEOTIDE SEQUENCE [LARGE SCALE GENOMIC DNA]</scope>
    <source>
        <strain evidence="2 3">YIM 132548</strain>
    </source>
</reference>
<dbReference type="SUPFAM" id="SSF55781">
    <property type="entry name" value="GAF domain-like"/>
    <property type="match status" value="1"/>
</dbReference>
<accession>A0A6N6MZT2</accession>
<evidence type="ECO:0000313" key="2">
    <source>
        <dbReference type="EMBL" id="KAB1076120.1"/>
    </source>
</evidence>
<dbReference type="Proteomes" id="UP000441523">
    <property type="component" value="Unassembled WGS sequence"/>
</dbReference>
<dbReference type="RefSeq" id="WP_150961036.1">
    <property type="nucleotide sequence ID" value="NZ_VZZJ01000001.1"/>
</dbReference>
<organism evidence="2 3">
    <name type="scientific">Methylobacterium planeticum</name>
    <dbReference type="NCBI Taxonomy" id="2615211"/>
    <lineage>
        <taxon>Bacteria</taxon>
        <taxon>Pseudomonadati</taxon>
        <taxon>Pseudomonadota</taxon>
        <taxon>Alphaproteobacteria</taxon>
        <taxon>Hyphomicrobiales</taxon>
        <taxon>Methylobacteriaceae</taxon>
        <taxon>Methylobacterium</taxon>
    </lineage>
</organism>